<protein>
    <submittedName>
        <fullName evidence="7">Kinase-like domain-containing protein</fullName>
    </submittedName>
</protein>
<dbReference type="Pfam" id="PF00069">
    <property type="entry name" value="Pkinase"/>
    <property type="match status" value="1"/>
</dbReference>
<evidence type="ECO:0000259" key="6">
    <source>
        <dbReference type="PROSITE" id="PS50011"/>
    </source>
</evidence>
<dbReference type="EMBL" id="MU863903">
    <property type="protein sequence ID" value="KAK4201763.1"/>
    <property type="molecule type" value="Genomic_DNA"/>
</dbReference>
<dbReference type="Gene3D" id="1.10.510.10">
    <property type="entry name" value="Transferase(Phosphotransferase) domain 1"/>
    <property type="match status" value="1"/>
</dbReference>
<dbReference type="InterPro" id="IPR011009">
    <property type="entry name" value="Kinase-like_dom_sf"/>
</dbReference>
<evidence type="ECO:0000256" key="4">
    <source>
        <dbReference type="ARBA" id="ARBA00022840"/>
    </source>
</evidence>
<evidence type="ECO:0000313" key="8">
    <source>
        <dbReference type="Proteomes" id="UP001303160"/>
    </source>
</evidence>
<evidence type="ECO:0000256" key="1">
    <source>
        <dbReference type="ARBA" id="ARBA00022679"/>
    </source>
</evidence>
<keyword evidence="1" id="KW-0808">Transferase</keyword>
<dbReference type="PROSITE" id="PS50011">
    <property type="entry name" value="PROTEIN_KINASE_DOM"/>
    <property type="match status" value="1"/>
</dbReference>
<evidence type="ECO:0000256" key="5">
    <source>
        <dbReference type="ARBA" id="ARBA00037982"/>
    </source>
</evidence>
<dbReference type="SUPFAM" id="SSF56112">
    <property type="entry name" value="Protein kinase-like (PK-like)"/>
    <property type="match status" value="1"/>
</dbReference>
<comment type="caution">
    <text evidence="7">The sequence shown here is derived from an EMBL/GenBank/DDBJ whole genome shotgun (WGS) entry which is preliminary data.</text>
</comment>
<dbReference type="GO" id="GO:0005524">
    <property type="term" value="F:ATP binding"/>
    <property type="evidence" value="ECO:0007669"/>
    <property type="project" value="UniProtKB-KW"/>
</dbReference>
<reference evidence="7" key="2">
    <citation type="submission" date="2023-05" db="EMBL/GenBank/DDBJ databases">
        <authorList>
            <consortium name="Lawrence Berkeley National Laboratory"/>
            <person name="Steindorff A."/>
            <person name="Hensen N."/>
            <person name="Bonometti L."/>
            <person name="Westerberg I."/>
            <person name="Brannstrom I.O."/>
            <person name="Guillou S."/>
            <person name="Cros-Aarteil S."/>
            <person name="Calhoun S."/>
            <person name="Haridas S."/>
            <person name="Kuo A."/>
            <person name="Mondo S."/>
            <person name="Pangilinan J."/>
            <person name="Riley R."/>
            <person name="Labutti K."/>
            <person name="Andreopoulos B."/>
            <person name="Lipzen A."/>
            <person name="Chen C."/>
            <person name="Yanf M."/>
            <person name="Daum C."/>
            <person name="Ng V."/>
            <person name="Clum A."/>
            <person name="Ohm R."/>
            <person name="Martin F."/>
            <person name="Silar P."/>
            <person name="Natvig D."/>
            <person name="Lalanne C."/>
            <person name="Gautier V."/>
            <person name="Ament-Velasquez S.L."/>
            <person name="Kruys A."/>
            <person name="Hutchinson M.I."/>
            <person name="Powell A.J."/>
            <person name="Barry K."/>
            <person name="Miller A.N."/>
            <person name="Grigoriev I.V."/>
            <person name="Debuchy R."/>
            <person name="Gladieux P."/>
            <person name="Thoren M.H."/>
            <person name="Johannesson H."/>
        </authorList>
    </citation>
    <scope>NUCLEOTIDE SEQUENCE</scope>
    <source>
        <strain evidence="7">CBS 315.58</strain>
    </source>
</reference>
<comment type="similarity">
    <text evidence="5">Belongs to the protein kinase superfamily. Ser/Thr protein kinase family. GCN2 subfamily.</text>
</comment>
<keyword evidence="2" id="KW-0547">Nucleotide-binding</keyword>
<reference evidence="7" key="1">
    <citation type="journal article" date="2023" name="Mol. Phylogenet. Evol.">
        <title>Genome-scale phylogeny and comparative genomics of the fungal order Sordariales.</title>
        <authorList>
            <person name="Hensen N."/>
            <person name="Bonometti L."/>
            <person name="Westerberg I."/>
            <person name="Brannstrom I.O."/>
            <person name="Guillou S."/>
            <person name="Cros-Aarteil S."/>
            <person name="Calhoun S."/>
            <person name="Haridas S."/>
            <person name="Kuo A."/>
            <person name="Mondo S."/>
            <person name="Pangilinan J."/>
            <person name="Riley R."/>
            <person name="LaButti K."/>
            <person name="Andreopoulos B."/>
            <person name="Lipzen A."/>
            <person name="Chen C."/>
            <person name="Yan M."/>
            <person name="Daum C."/>
            <person name="Ng V."/>
            <person name="Clum A."/>
            <person name="Steindorff A."/>
            <person name="Ohm R.A."/>
            <person name="Martin F."/>
            <person name="Silar P."/>
            <person name="Natvig D.O."/>
            <person name="Lalanne C."/>
            <person name="Gautier V."/>
            <person name="Ament-Velasquez S.L."/>
            <person name="Kruys A."/>
            <person name="Hutchinson M.I."/>
            <person name="Powell A.J."/>
            <person name="Barry K."/>
            <person name="Miller A.N."/>
            <person name="Grigoriev I.V."/>
            <person name="Debuchy R."/>
            <person name="Gladieux P."/>
            <person name="Hiltunen Thoren M."/>
            <person name="Johannesson H."/>
        </authorList>
    </citation>
    <scope>NUCLEOTIDE SEQUENCE</scope>
    <source>
        <strain evidence="7">CBS 315.58</strain>
    </source>
</reference>
<keyword evidence="3 7" id="KW-0418">Kinase</keyword>
<feature type="domain" description="Protein kinase" evidence="6">
    <location>
        <begin position="1"/>
        <end position="203"/>
    </location>
</feature>
<organism evidence="7 8">
    <name type="scientific">Triangularia verruculosa</name>
    <dbReference type="NCBI Taxonomy" id="2587418"/>
    <lineage>
        <taxon>Eukaryota</taxon>
        <taxon>Fungi</taxon>
        <taxon>Dikarya</taxon>
        <taxon>Ascomycota</taxon>
        <taxon>Pezizomycotina</taxon>
        <taxon>Sordariomycetes</taxon>
        <taxon>Sordariomycetidae</taxon>
        <taxon>Sordariales</taxon>
        <taxon>Podosporaceae</taxon>
        <taxon>Triangularia</taxon>
    </lineage>
</organism>
<evidence type="ECO:0000313" key="7">
    <source>
        <dbReference type="EMBL" id="KAK4201763.1"/>
    </source>
</evidence>
<dbReference type="SMART" id="SM00220">
    <property type="entry name" value="S_TKc"/>
    <property type="match status" value="1"/>
</dbReference>
<dbReference type="AlphaFoldDB" id="A0AAN6XK30"/>
<accession>A0AAN6XK30</accession>
<feature type="non-terminal residue" evidence="7">
    <location>
        <position position="203"/>
    </location>
</feature>
<sequence>MGLILWPAAEGGDLRHYLHSSIDRDHELLRRLFGCLSIGLNFLSSTCNLRHNDIKTSNILIHESHVLFTDFGSAKKFEDRFGITEGAKTGTSTRLYAAPEILNMGPRNIKTDLFALGCIFAEVLTVMGGRTVKNLHDHMRKGSKGSEVQYGENVPRLREWLHGCYGGKEDLRIPLAWCLKMIVKDVDERPHLVNLIQDMRKNC</sequence>
<proteinExistence type="inferred from homology"/>
<dbReference type="PANTHER" id="PTHR11042">
    <property type="entry name" value="EUKARYOTIC TRANSLATION INITIATION FACTOR 2-ALPHA KINASE EIF2-ALPHA KINASE -RELATED"/>
    <property type="match status" value="1"/>
</dbReference>
<evidence type="ECO:0000256" key="2">
    <source>
        <dbReference type="ARBA" id="ARBA00022741"/>
    </source>
</evidence>
<name>A0AAN6XK30_9PEZI</name>
<dbReference type="GO" id="GO:0005634">
    <property type="term" value="C:nucleus"/>
    <property type="evidence" value="ECO:0007669"/>
    <property type="project" value="TreeGrafter"/>
</dbReference>
<keyword evidence="4" id="KW-0067">ATP-binding</keyword>
<dbReference type="InterPro" id="IPR050339">
    <property type="entry name" value="CC_SR_Kinase"/>
</dbReference>
<gene>
    <name evidence="7" type="ORF">QBC40DRAFT_158845</name>
</gene>
<evidence type="ECO:0000256" key="3">
    <source>
        <dbReference type="ARBA" id="ARBA00022777"/>
    </source>
</evidence>
<dbReference type="Proteomes" id="UP001303160">
    <property type="component" value="Unassembled WGS sequence"/>
</dbReference>
<dbReference type="GO" id="GO:0004672">
    <property type="term" value="F:protein kinase activity"/>
    <property type="evidence" value="ECO:0007669"/>
    <property type="project" value="InterPro"/>
</dbReference>
<dbReference type="InterPro" id="IPR000719">
    <property type="entry name" value="Prot_kinase_dom"/>
</dbReference>
<dbReference type="PROSITE" id="PS00108">
    <property type="entry name" value="PROTEIN_KINASE_ST"/>
    <property type="match status" value="1"/>
</dbReference>
<keyword evidence="8" id="KW-1185">Reference proteome</keyword>
<dbReference type="InterPro" id="IPR008271">
    <property type="entry name" value="Ser/Thr_kinase_AS"/>
</dbReference>
<dbReference type="GO" id="GO:0005737">
    <property type="term" value="C:cytoplasm"/>
    <property type="evidence" value="ECO:0007669"/>
    <property type="project" value="TreeGrafter"/>
</dbReference>